<sequence>MMQTASYSGRTMATGSQMGTVVNGNDAQYVYVGPGMGDTEIFDNLTFVGEKAGTYAEVRSEGSGRLRWCSIFLCGFVVVALAGIYFAAYDSSGKKDDAPKDAIVTAANPGGKNRTIHALYNCRDGLDETWLAEKQQWCCHYE</sequence>
<name>A0A813K4H8_POLGL</name>
<gene>
    <name evidence="2" type="ORF">PGLA2088_LOCUS27833</name>
</gene>
<comment type="caution">
    <text evidence="2">The sequence shown here is derived from an EMBL/GenBank/DDBJ whole genome shotgun (WGS) entry which is preliminary data.</text>
</comment>
<evidence type="ECO:0000313" key="3">
    <source>
        <dbReference type="Proteomes" id="UP000626109"/>
    </source>
</evidence>
<protein>
    <submittedName>
        <fullName evidence="2">Uncharacterized protein</fullName>
    </submittedName>
</protein>
<dbReference type="EMBL" id="CAJNNW010027618">
    <property type="protein sequence ID" value="CAE8692345.1"/>
    <property type="molecule type" value="Genomic_DNA"/>
</dbReference>
<evidence type="ECO:0000256" key="1">
    <source>
        <dbReference type="SAM" id="Phobius"/>
    </source>
</evidence>
<reference evidence="2" key="1">
    <citation type="submission" date="2021-02" db="EMBL/GenBank/DDBJ databases">
        <authorList>
            <person name="Dougan E. K."/>
            <person name="Rhodes N."/>
            <person name="Thang M."/>
            <person name="Chan C."/>
        </authorList>
    </citation>
    <scope>NUCLEOTIDE SEQUENCE</scope>
</reference>
<keyword evidence="1" id="KW-0812">Transmembrane</keyword>
<keyword evidence="1" id="KW-1133">Transmembrane helix</keyword>
<feature type="transmembrane region" description="Helical" evidence="1">
    <location>
        <begin position="68"/>
        <end position="88"/>
    </location>
</feature>
<feature type="non-terminal residue" evidence="2">
    <location>
        <position position="142"/>
    </location>
</feature>
<dbReference type="Proteomes" id="UP000626109">
    <property type="component" value="Unassembled WGS sequence"/>
</dbReference>
<evidence type="ECO:0000313" key="2">
    <source>
        <dbReference type="EMBL" id="CAE8692345.1"/>
    </source>
</evidence>
<organism evidence="2 3">
    <name type="scientific">Polarella glacialis</name>
    <name type="common">Dinoflagellate</name>
    <dbReference type="NCBI Taxonomy" id="89957"/>
    <lineage>
        <taxon>Eukaryota</taxon>
        <taxon>Sar</taxon>
        <taxon>Alveolata</taxon>
        <taxon>Dinophyceae</taxon>
        <taxon>Suessiales</taxon>
        <taxon>Suessiaceae</taxon>
        <taxon>Polarella</taxon>
    </lineage>
</organism>
<dbReference type="AlphaFoldDB" id="A0A813K4H8"/>
<proteinExistence type="predicted"/>
<keyword evidence="1" id="KW-0472">Membrane</keyword>
<accession>A0A813K4H8</accession>